<protein>
    <recommendedName>
        <fullName evidence="4">Aspartyl protease</fullName>
    </recommendedName>
</protein>
<feature type="signal peptide" evidence="1">
    <location>
        <begin position="1"/>
        <end position="28"/>
    </location>
</feature>
<proteinExistence type="predicted"/>
<dbReference type="EMBL" id="FNVA01000001">
    <property type="protein sequence ID" value="SEF46919.1"/>
    <property type="molecule type" value="Genomic_DNA"/>
</dbReference>
<dbReference type="AlphaFoldDB" id="A0A1H5S8I4"/>
<keyword evidence="1" id="KW-0732">Signal</keyword>
<keyword evidence="3" id="KW-1185">Reference proteome</keyword>
<sequence length="317" mass="34214">MIRGYNPAMRLRMFVAMFALLSGSVGFAQDAAKTQPKPAKAPKPDAPLTDALTCSPFLWGADGPSRPQAKMLVPVTIDGKPFVYQLDTGSDEVAVYGGRSHPEWKPLAQGVRMTDLQFAGATLPSVVAYAQTAVPDTEVQGVIGLDPMVGKVLVIDFPRRRVCLVERADLPVNVVHAAQWSNAEVRHGKFFVRADVNGKRSNRLVYDTGASGDALVMDVEPWKTATGKSDPKEATGHFRSQLAGGSVDYVTAPLSGDLTVANHVYEHPEVATAVDRERDYTDIFQADGVLGNALFHDSIVILDLTAHARFGLIYPAN</sequence>
<gene>
    <name evidence="2" type="ORF">SAMN05421819_0112</name>
</gene>
<evidence type="ECO:0000313" key="2">
    <source>
        <dbReference type="EMBL" id="SEF46919.1"/>
    </source>
</evidence>
<feature type="chain" id="PRO_5009283735" description="Aspartyl protease" evidence="1">
    <location>
        <begin position="29"/>
        <end position="317"/>
    </location>
</feature>
<evidence type="ECO:0008006" key="4">
    <source>
        <dbReference type="Google" id="ProtNLM"/>
    </source>
</evidence>
<evidence type="ECO:0000256" key="1">
    <source>
        <dbReference type="SAM" id="SignalP"/>
    </source>
</evidence>
<reference evidence="2 3" key="1">
    <citation type="submission" date="2016-10" db="EMBL/GenBank/DDBJ databases">
        <authorList>
            <person name="de Groot N.N."/>
        </authorList>
    </citation>
    <scope>NUCLEOTIDE SEQUENCE [LARGE SCALE GENOMIC DNA]</scope>
    <source>
        <strain evidence="2 3">DSM 22489</strain>
    </source>
</reference>
<organism evidence="2 3">
    <name type="scientific">Bryocella elongata</name>
    <dbReference type="NCBI Taxonomy" id="863522"/>
    <lineage>
        <taxon>Bacteria</taxon>
        <taxon>Pseudomonadati</taxon>
        <taxon>Acidobacteriota</taxon>
        <taxon>Terriglobia</taxon>
        <taxon>Terriglobales</taxon>
        <taxon>Acidobacteriaceae</taxon>
        <taxon>Bryocella</taxon>
    </lineage>
</organism>
<dbReference type="Proteomes" id="UP000236728">
    <property type="component" value="Unassembled WGS sequence"/>
</dbReference>
<dbReference type="Gene3D" id="2.40.70.10">
    <property type="entry name" value="Acid Proteases"/>
    <property type="match status" value="1"/>
</dbReference>
<name>A0A1H5S8I4_9BACT</name>
<evidence type="ECO:0000313" key="3">
    <source>
        <dbReference type="Proteomes" id="UP000236728"/>
    </source>
</evidence>
<dbReference type="InterPro" id="IPR021109">
    <property type="entry name" value="Peptidase_aspartic_dom_sf"/>
</dbReference>
<accession>A0A1H5S8I4</accession>